<evidence type="ECO:0000313" key="11">
    <source>
        <dbReference type="Proteomes" id="UP000053780"/>
    </source>
</evidence>
<dbReference type="SUPFAM" id="SSF46689">
    <property type="entry name" value="Homeodomain-like"/>
    <property type="match status" value="1"/>
</dbReference>
<feature type="domain" description="Myb-like" evidence="8">
    <location>
        <begin position="9"/>
        <end position="52"/>
    </location>
</feature>
<evidence type="ECO:0000259" key="9">
    <source>
        <dbReference type="PROSITE" id="PS51294"/>
    </source>
</evidence>
<gene>
    <name evidence="10" type="ORF">NAPIS_ORF02554</name>
</gene>
<feature type="domain" description="HTH myb-type" evidence="9">
    <location>
        <begin position="9"/>
        <end position="56"/>
    </location>
</feature>
<dbReference type="GO" id="GO:0000974">
    <property type="term" value="C:Prp19 complex"/>
    <property type="evidence" value="ECO:0007669"/>
    <property type="project" value="InterPro"/>
</dbReference>
<dbReference type="Pfam" id="PF00249">
    <property type="entry name" value="Myb_DNA-binding"/>
    <property type="match status" value="1"/>
</dbReference>
<evidence type="ECO:0000256" key="2">
    <source>
        <dbReference type="ARBA" id="ARBA00022664"/>
    </source>
</evidence>
<keyword evidence="7" id="KW-0539">Nucleus</keyword>
<dbReference type="EMBL" id="KE647357">
    <property type="protein sequence ID" value="EQB59857.1"/>
    <property type="molecule type" value="Genomic_DNA"/>
</dbReference>
<sequence>MALEKIDKPWKKSEDEILKMSIMKYGLNKWSKIATILKRTAMECKSRYYDFLCKNSIWTDEDISKLLEISKHLKPQWKLIGEILNKCEQDCYEKYLNLVYKDLDTFKYNELKDSIDDNDYALLDCAVNRIKK</sequence>
<feature type="domain" description="Myb-like" evidence="8">
    <location>
        <begin position="58"/>
        <end position="99"/>
    </location>
</feature>
<evidence type="ECO:0000259" key="8">
    <source>
        <dbReference type="PROSITE" id="PS50090"/>
    </source>
</evidence>
<dbReference type="AlphaFoldDB" id="T0KWK4"/>
<keyword evidence="4" id="KW-0677">Repeat</keyword>
<dbReference type="InterPro" id="IPR009057">
    <property type="entry name" value="Homeodomain-like_sf"/>
</dbReference>
<dbReference type="GO" id="GO:0003677">
    <property type="term" value="F:DNA binding"/>
    <property type="evidence" value="ECO:0007669"/>
    <property type="project" value="UniProtKB-KW"/>
</dbReference>
<dbReference type="CDD" id="cd00167">
    <property type="entry name" value="SANT"/>
    <property type="match status" value="1"/>
</dbReference>
<evidence type="ECO:0000256" key="7">
    <source>
        <dbReference type="ARBA" id="ARBA00023242"/>
    </source>
</evidence>
<organism evidence="10 11">
    <name type="scientific">Vairimorpha apis BRL 01</name>
    <dbReference type="NCBI Taxonomy" id="1037528"/>
    <lineage>
        <taxon>Eukaryota</taxon>
        <taxon>Fungi</taxon>
        <taxon>Fungi incertae sedis</taxon>
        <taxon>Microsporidia</taxon>
        <taxon>Nosematidae</taxon>
        <taxon>Vairimorpha</taxon>
    </lineage>
</organism>
<proteinExistence type="inferred from homology"/>
<protein>
    <submittedName>
        <fullName evidence="10">Uncharacterized protein</fullName>
    </submittedName>
</protein>
<dbReference type="Pfam" id="PF13921">
    <property type="entry name" value="Myb_DNA-bind_6"/>
    <property type="match status" value="1"/>
</dbReference>
<dbReference type="OrthoDB" id="1410009at2759"/>
<dbReference type="SMART" id="SM00717">
    <property type="entry name" value="SANT"/>
    <property type="match status" value="2"/>
</dbReference>
<evidence type="ECO:0000313" key="10">
    <source>
        <dbReference type="EMBL" id="EQB59857.1"/>
    </source>
</evidence>
<evidence type="ECO:0000256" key="1">
    <source>
        <dbReference type="ARBA" id="ARBA00010506"/>
    </source>
</evidence>
<dbReference type="HOGENOM" id="CLU_090754_0_0_1"/>
<dbReference type="PANTHER" id="PTHR45885">
    <property type="entry name" value="CELL DIVISION CYCLE 5-LIKE PROTEIN"/>
    <property type="match status" value="1"/>
</dbReference>
<dbReference type="VEuPathDB" id="MicrosporidiaDB:NAPIS_ORF02554"/>
<evidence type="ECO:0000256" key="3">
    <source>
        <dbReference type="ARBA" id="ARBA00022728"/>
    </source>
</evidence>
<keyword evidence="5" id="KW-0238">DNA-binding</keyword>
<dbReference type="GO" id="GO:0005681">
    <property type="term" value="C:spliceosomal complex"/>
    <property type="evidence" value="ECO:0007669"/>
    <property type="project" value="UniProtKB-KW"/>
</dbReference>
<dbReference type="PANTHER" id="PTHR45885:SF1">
    <property type="entry name" value="CELL DIVISION CYCLE 5-LIKE PROTEIN"/>
    <property type="match status" value="1"/>
</dbReference>
<dbReference type="InterPro" id="IPR017930">
    <property type="entry name" value="Myb_dom"/>
</dbReference>
<dbReference type="InterPro" id="IPR047242">
    <property type="entry name" value="CDC5L/Cef1"/>
</dbReference>
<name>T0KWK4_9MICR</name>
<dbReference type="Gene3D" id="1.10.10.60">
    <property type="entry name" value="Homeodomain-like"/>
    <property type="match status" value="1"/>
</dbReference>
<dbReference type="GO" id="GO:0000398">
    <property type="term" value="P:mRNA splicing, via spliceosome"/>
    <property type="evidence" value="ECO:0007669"/>
    <property type="project" value="InterPro"/>
</dbReference>
<reference evidence="10 11" key="1">
    <citation type="journal article" date="2013" name="BMC Genomics">
        <title>Genome sequencing and comparative genomics of honey bee microsporidia, Nosema apis reveal novel insights into host-parasite interactions.</title>
        <authorList>
            <person name="Chen Yp."/>
            <person name="Pettis J.S."/>
            <person name="Zhao Y."/>
            <person name="Liu X."/>
            <person name="Tallon L.J."/>
            <person name="Sadzewicz L.D."/>
            <person name="Li R."/>
            <person name="Zheng H."/>
            <person name="Huang S."/>
            <person name="Zhang X."/>
            <person name="Hamilton M.C."/>
            <person name="Pernal S.F."/>
            <person name="Melathopoulos A.P."/>
            <person name="Yan X."/>
            <person name="Evans J.D."/>
        </authorList>
    </citation>
    <scope>NUCLEOTIDE SEQUENCE [LARGE SCALE GENOMIC DNA]</scope>
    <source>
        <strain evidence="10 11">BRL 01</strain>
    </source>
</reference>
<dbReference type="PROSITE" id="PS51294">
    <property type="entry name" value="HTH_MYB"/>
    <property type="match status" value="1"/>
</dbReference>
<accession>T0KWK4</accession>
<dbReference type="InterPro" id="IPR001005">
    <property type="entry name" value="SANT/Myb"/>
</dbReference>
<dbReference type="Proteomes" id="UP000053780">
    <property type="component" value="Unassembled WGS sequence"/>
</dbReference>
<keyword evidence="3" id="KW-0747">Spliceosome</keyword>
<keyword evidence="2" id="KW-0507">mRNA processing</keyword>
<keyword evidence="6" id="KW-0508">mRNA splicing</keyword>
<keyword evidence="11" id="KW-1185">Reference proteome</keyword>
<evidence type="ECO:0000256" key="5">
    <source>
        <dbReference type="ARBA" id="ARBA00023125"/>
    </source>
</evidence>
<comment type="similarity">
    <text evidence="1">Belongs to the CEF1 family.</text>
</comment>
<dbReference type="PROSITE" id="PS50090">
    <property type="entry name" value="MYB_LIKE"/>
    <property type="match status" value="2"/>
</dbReference>
<evidence type="ECO:0000256" key="6">
    <source>
        <dbReference type="ARBA" id="ARBA00023187"/>
    </source>
</evidence>
<evidence type="ECO:0000256" key="4">
    <source>
        <dbReference type="ARBA" id="ARBA00022737"/>
    </source>
</evidence>